<keyword evidence="3" id="KW-1185">Reference proteome</keyword>
<gene>
    <name evidence="2" type="ORF">K431DRAFT_228896</name>
</gene>
<evidence type="ECO:0000256" key="1">
    <source>
        <dbReference type="ARBA" id="ARBA00006484"/>
    </source>
</evidence>
<comment type="caution">
    <text evidence="2">The sequence shown here is derived from an EMBL/GenBank/DDBJ whole genome shotgun (WGS) entry which is preliminary data.</text>
</comment>
<dbReference type="Pfam" id="PF00106">
    <property type="entry name" value="adh_short"/>
    <property type="match status" value="1"/>
</dbReference>
<sequence length="250" mass="27086">MSPKHLVLITGANQGLGYYASQQLAASGDYHVLVGGRDLAKVNKAIESLVADPSYKVDRADLEAVQIDITDDASIKAAVEYVEETHGKLDVLYNNAGISGAQVPSADGGWRQLYHQHYDTNLFGAAVVTEAFLPLMKKGSLKRICFSSSDLGSLKKADESDGQLYSAANFVVYRSTKTALNMLMLYYAKSLQDEGFVVAAANPGYCATNLNGSSGMRDPRDGAKSLIYIVEQPKEKVHAKVNSDEVQEPW</sequence>
<dbReference type="OrthoDB" id="191139at2759"/>
<evidence type="ECO:0000313" key="2">
    <source>
        <dbReference type="EMBL" id="KAF2719275.1"/>
    </source>
</evidence>
<dbReference type="PRINTS" id="PR00081">
    <property type="entry name" value="GDHRDH"/>
</dbReference>
<dbReference type="InterPro" id="IPR002347">
    <property type="entry name" value="SDR_fam"/>
</dbReference>
<reference evidence="2" key="1">
    <citation type="journal article" date="2020" name="Stud. Mycol.">
        <title>101 Dothideomycetes genomes: a test case for predicting lifestyles and emergence of pathogens.</title>
        <authorList>
            <person name="Haridas S."/>
            <person name="Albert R."/>
            <person name="Binder M."/>
            <person name="Bloem J."/>
            <person name="Labutti K."/>
            <person name="Salamov A."/>
            <person name="Andreopoulos B."/>
            <person name="Baker S."/>
            <person name="Barry K."/>
            <person name="Bills G."/>
            <person name="Bluhm B."/>
            <person name="Cannon C."/>
            <person name="Castanera R."/>
            <person name="Culley D."/>
            <person name="Daum C."/>
            <person name="Ezra D."/>
            <person name="Gonzalez J."/>
            <person name="Henrissat B."/>
            <person name="Kuo A."/>
            <person name="Liang C."/>
            <person name="Lipzen A."/>
            <person name="Lutzoni F."/>
            <person name="Magnuson J."/>
            <person name="Mondo S."/>
            <person name="Nolan M."/>
            <person name="Ohm R."/>
            <person name="Pangilinan J."/>
            <person name="Park H.-J."/>
            <person name="Ramirez L."/>
            <person name="Alfaro M."/>
            <person name="Sun H."/>
            <person name="Tritt A."/>
            <person name="Yoshinaga Y."/>
            <person name="Zwiers L.-H."/>
            <person name="Turgeon B."/>
            <person name="Goodwin S."/>
            <person name="Spatafora J."/>
            <person name="Crous P."/>
            <person name="Grigoriev I."/>
        </authorList>
    </citation>
    <scope>NUCLEOTIDE SEQUENCE</scope>
    <source>
        <strain evidence="2">CBS 116435</strain>
    </source>
</reference>
<dbReference type="SUPFAM" id="SSF51735">
    <property type="entry name" value="NAD(P)-binding Rossmann-fold domains"/>
    <property type="match status" value="1"/>
</dbReference>
<dbReference type="PANTHER" id="PTHR43544:SF32">
    <property type="entry name" value="CHAIN DEHYDROGENASE, PUTATIVE (AFU_ORTHOLOGUE AFUA_5G01530)-RELATED"/>
    <property type="match status" value="1"/>
</dbReference>
<dbReference type="InterPro" id="IPR051468">
    <property type="entry name" value="Fungal_SecMetab_SDRs"/>
</dbReference>
<accession>A0A9P4Q4B8</accession>
<comment type="similarity">
    <text evidence="1">Belongs to the short-chain dehydrogenases/reductases (SDR) family.</text>
</comment>
<dbReference type="EMBL" id="MU003813">
    <property type="protein sequence ID" value="KAF2719275.1"/>
    <property type="molecule type" value="Genomic_DNA"/>
</dbReference>
<organism evidence="2 3">
    <name type="scientific">Polychaeton citri CBS 116435</name>
    <dbReference type="NCBI Taxonomy" id="1314669"/>
    <lineage>
        <taxon>Eukaryota</taxon>
        <taxon>Fungi</taxon>
        <taxon>Dikarya</taxon>
        <taxon>Ascomycota</taxon>
        <taxon>Pezizomycotina</taxon>
        <taxon>Dothideomycetes</taxon>
        <taxon>Dothideomycetidae</taxon>
        <taxon>Capnodiales</taxon>
        <taxon>Capnodiaceae</taxon>
        <taxon>Polychaeton</taxon>
    </lineage>
</organism>
<dbReference type="GO" id="GO:0016491">
    <property type="term" value="F:oxidoreductase activity"/>
    <property type="evidence" value="ECO:0007669"/>
    <property type="project" value="TreeGrafter"/>
</dbReference>
<evidence type="ECO:0000313" key="3">
    <source>
        <dbReference type="Proteomes" id="UP000799441"/>
    </source>
</evidence>
<dbReference type="PANTHER" id="PTHR43544">
    <property type="entry name" value="SHORT-CHAIN DEHYDROGENASE/REDUCTASE"/>
    <property type="match status" value="1"/>
</dbReference>
<name>A0A9P4Q4B8_9PEZI</name>
<dbReference type="Gene3D" id="3.40.50.720">
    <property type="entry name" value="NAD(P)-binding Rossmann-like Domain"/>
    <property type="match status" value="1"/>
</dbReference>
<dbReference type="GO" id="GO:0005737">
    <property type="term" value="C:cytoplasm"/>
    <property type="evidence" value="ECO:0007669"/>
    <property type="project" value="TreeGrafter"/>
</dbReference>
<proteinExistence type="inferred from homology"/>
<dbReference type="Proteomes" id="UP000799441">
    <property type="component" value="Unassembled WGS sequence"/>
</dbReference>
<dbReference type="GO" id="GO:0019748">
    <property type="term" value="P:secondary metabolic process"/>
    <property type="evidence" value="ECO:0007669"/>
    <property type="project" value="TreeGrafter"/>
</dbReference>
<protein>
    <submittedName>
        <fullName evidence="2">Carbonyl reductase</fullName>
    </submittedName>
</protein>
<dbReference type="AlphaFoldDB" id="A0A9P4Q4B8"/>
<dbReference type="InterPro" id="IPR036291">
    <property type="entry name" value="NAD(P)-bd_dom_sf"/>
</dbReference>